<evidence type="ECO:0000313" key="5">
    <source>
        <dbReference type="Proteomes" id="UP000579605"/>
    </source>
</evidence>
<reference evidence="4 5" key="1">
    <citation type="submission" date="2020-07" db="EMBL/GenBank/DDBJ databases">
        <title>Sequencing the genomes of 1000 actinobacteria strains.</title>
        <authorList>
            <person name="Klenk H.-P."/>
        </authorList>
    </citation>
    <scope>NUCLEOTIDE SEQUENCE [LARGE SCALE GENOMIC DNA]</scope>
    <source>
        <strain evidence="4 5">DSM 18448</strain>
    </source>
</reference>
<dbReference type="GO" id="GO:0016787">
    <property type="term" value="F:hydrolase activity"/>
    <property type="evidence" value="ECO:0007669"/>
    <property type="project" value="UniProtKB-KW"/>
</dbReference>
<gene>
    <name evidence="4" type="ORF">F4554_005456</name>
</gene>
<comment type="cofactor">
    <cofactor evidence="1">
        <name>Mg(2+)</name>
        <dbReference type="ChEBI" id="CHEBI:18420"/>
    </cofactor>
</comment>
<proteinExistence type="predicted"/>
<dbReference type="SFLD" id="SFLDS00003">
    <property type="entry name" value="Haloacid_Dehalogenase"/>
    <property type="match status" value="1"/>
</dbReference>
<dbReference type="InterPro" id="IPR036412">
    <property type="entry name" value="HAD-like_sf"/>
</dbReference>
<keyword evidence="2 4" id="KW-0378">Hydrolase</keyword>
<dbReference type="Gene3D" id="3.40.50.1000">
    <property type="entry name" value="HAD superfamily/HAD-like"/>
    <property type="match status" value="1"/>
</dbReference>
<dbReference type="InterPro" id="IPR051400">
    <property type="entry name" value="HAD-like_hydrolase"/>
</dbReference>
<evidence type="ECO:0000313" key="4">
    <source>
        <dbReference type="EMBL" id="NYH92818.1"/>
    </source>
</evidence>
<accession>A0A852ZLR2</accession>
<comment type="caution">
    <text evidence="4">The sequence shown here is derived from an EMBL/GenBank/DDBJ whole genome shotgun (WGS) entry which is preliminary data.</text>
</comment>
<keyword evidence="3" id="KW-0460">Magnesium</keyword>
<dbReference type="NCBIfam" id="TIGR01509">
    <property type="entry name" value="HAD-SF-IA-v3"/>
    <property type="match status" value="1"/>
</dbReference>
<dbReference type="InterPro" id="IPR023214">
    <property type="entry name" value="HAD_sf"/>
</dbReference>
<dbReference type="InterPro" id="IPR006439">
    <property type="entry name" value="HAD-SF_hydro_IA"/>
</dbReference>
<dbReference type="RefSeq" id="WP_179790196.1">
    <property type="nucleotide sequence ID" value="NZ_BAAARR010000021.1"/>
</dbReference>
<dbReference type="SUPFAM" id="SSF56784">
    <property type="entry name" value="HAD-like"/>
    <property type="match status" value="1"/>
</dbReference>
<keyword evidence="5" id="KW-1185">Reference proteome</keyword>
<dbReference type="Gene3D" id="1.20.120.1600">
    <property type="match status" value="1"/>
</dbReference>
<name>A0A852ZLR2_9ACTN</name>
<dbReference type="PANTHER" id="PTHR46470">
    <property type="entry name" value="N-ACYLNEURAMINATE-9-PHOSPHATASE"/>
    <property type="match status" value="1"/>
</dbReference>
<dbReference type="AlphaFoldDB" id="A0A852ZLR2"/>
<dbReference type="Proteomes" id="UP000579605">
    <property type="component" value="Unassembled WGS sequence"/>
</dbReference>
<dbReference type="Pfam" id="PF00702">
    <property type="entry name" value="Hydrolase"/>
    <property type="match status" value="1"/>
</dbReference>
<evidence type="ECO:0000256" key="3">
    <source>
        <dbReference type="ARBA" id="ARBA00022842"/>
    </source>
</evidence>
<evidence type="ECO:0000256" key="1">
    <source>
        <dbReference type="ARBA" id="ARBA00001946"/>
    </source>
</evidence>
<protein>
    <submittedName>
        <fullName evidence="4">Putative hydrolase of the HAD superfamily</fullName>
    </submittedName>
</protein>
<dbReference type="SFLD" id="SFLDG01129">
    <property type="entry name" value="C1.5:_HAD__Beta-PGM__Phosphata"/>
    <property type="match status" value="1"/>
</dbReference>
<sequence>MAVIFFDGDQTLWDFRTLMRRTLAATIEELRRLVPAAEGDLSVDTFVADRELVAEQLRGTVTNLESIRLAAFTHSLHRLGIDDAGLAEHLNDYYLQRRFANVDLYDDVLPTLETLILNHSVGLLSNGNSYPARVGLEHLFSATVFSQDHGVEKPDPRIYAIARAAIPGDRYVMVGDSIPNDVIGAQQAGWEGIWLNRDRQEPPADARPDAILPNLHGLPALIGTG</sequence>
<organism evidence="4 5">
    <name type="scientific">Actinopolymorpha rutila</name>
    <dbReference type="NCBI Taxonomy" id="446787"/>
    <lineage>
        <taxon>Bacteria</taxon>
        <taxon>Bacillati</taxon>
        <taxon>Actinomycetota</taxon>
        <taxon>Actinomycetes</taxon>
        <taxon>Propionibacteriales</taxon>
        <taxon>Actinopolymorphaceae</taxon>
        <taxon>Actinopolymorpha</taxon>
    </lineage>
</organism>
<dbReference type="NCBIfam" id="TIGR01549">
    <property type="entry name" value="HAD-SF-IA-v1"/>
    <property type="match status" value="1"/>
</dbReference>
<dbReference type="GO" id="GO:0044281">
    <property type="term" value="P:small molecule metabolic process"/>
    <property type="evidence" value="ECO:0007669"/>
    <property type="project" value="UniProtKB-ARBA"/>
</dbReference>
<evidence type="ECO:0000256" key="2">
    <source>
        <dbReference type="ARBA" id="ARBA00022801"/>
    </source>
</evidence>
<dbReference type="EMBL" id="JACBZH010000001">
    <property type="protein sequence ID" value="NYH92818.1"/>
    <property type="molecule type" value="Genomic_DNA"/>
</dbReference>